<dbReference type="Pfam" id="PF02519">
    <property type="entry name" value="Auxin_inducible"/>
    <property type="match status" value="1"/>
</dbReference>
<name>A0ABD1Q8C4_9LAMI</name>
<sequence>MGKTTELKVGHKLVKVMKWRRGVCQWVKPSSCTTRAISKLFKWAHSLKYGTKDMCFVKNNSGHILVGQERDEPKHSVSVPKGHLAVYVGDKEDDTCRVLVPVIYFNHPLFGELLREAEKVHGFNHPGGIQIPCRKFEFENVQMKIAAAASGGDRFCRRRSGRDKYS</sequence>
<gene>
    <name evidence="2" type="ORF">Adt_40596</name>
</gene>
<evidence type="ECO:0000313" key="3">
    <source>
        <dbReference type="Proteomes" id="UP001604336"/>
    </source>
</evidence>
<proteinExistence type="inferred from homology"/>
<dbReference type="Proteomes" id="UP001604336">
    <property type="component" value="Unassembled WGS sequence"/>
</dbReference>
<dbReference type="AlphaFoldDB" id="A0ABD1Q8C4"/>
<dbReference type="PANTHER" id="PTHR31374:SF201">
    <property type="entry name" value="SAUR-LIKE AUXIN-RESPONSIVE PROTEIN FAMILY"/>
    <property type="match status" value="1"/>
</dbReference>
<reference evidence="3" key="1">
    <citation type="submission" date="2024-07" db="EMBL/GenBank/DDBJ databases">
        <title>Two chromosome-level genome assemblies of Korean endemic species Abeliophyllum distichum and Forsythia ovata (Oleaceae).</title>
        <authorList>
            <person name="Jang H."/>
        </authorList>
    </citation>
    <scope>NUCLEOTIDE SEQUENCE [LARGE SCALE GENOMIC DNA]</scope>
</reference>
<keyword evidence="3" id="KW-1185">Reference proteome</keyword>
<organism evidence="2 3">
    <name type="scientific">Abeliophyllum distichum</name>
    <dbReference type="NCBI Taxonomy" id="126358"/>
    <lineage>
        <taxon>Eukaryota</taxon>
        <taxon>Viridiplantae</taxon>
        <taxon>Streptophyta</taxon>
        <taxon>Embryophyta</taxon>
        <taxon>Tracheophyta</taxon>
        <taxon>Spermatophyta</taxon>
        <taxon>Magnoliopsida</taxon>
        <taxon>eudicotyledons</taxon>
        <taxon>Gunneridae</taxon>
        <taxon>Pentapetalae</taxon>
        <taxon>asterids</taxon>
        <taxon>lamiids</taxon>
        <taxon>Lamiales</taxon>
        <taxon>Oleaceae</taxon>
        <taxon>Forsythieae</taxon>
        <taxon>Abeliophyllum</taxon>
    </lineage>
</organism>
<dbReference type="EMBL" id="JBFOLK010000012">
    <property type="protein sequence ID" value="KAL2472460.1"/>
    <property type="molecule type" value="Genomic_DNA"/>
</dbReference>
<comment type="caution">
    <text evidence="2">The sequence shown here is derived from an EMBL/GenBank/DDBJ whole genome shotgun (WGS) entry which is preliminary data.</text>
</comment>
<evidence type="ECO:0000313" key="2">
    <source>
        <dbReference type="EMBL" id="KAL2472460.1"/>
    </source>
</evidence>
<dbReference type="InterPro" id="IPR003676">
    <property type="entry name" value="SAUR_fam"/>
</dbReference>
<accession>A0ABD1Q8C4</accession>
<evidence type="ECO:0000256" key="1">
    <source>
        <dbReference type="ARBA" id="ARBA00006974"/>
    </source>
</evidence>
<protein>
    <submittedName>
        <fullName evidence="2">SAUR-like auxin-responsive protein family</fullName>
    </submittedName>
</protein>
<comment type="similarity">
    <text evidence="1">Belongs to the ARG7 family.</text>
</comment>
<dbReference type="PANTHER" id="PTHR31374">
    <property type="entry name" value="AUXIN-INDUCED PROTEIN-LIKE-RELATED"/>
    <property type="match status" value="1"/>
</dbReference>